<dbReference type="FunFam" id="3.30.160.60:FF:000912">
    <property type="entry name" value="Zinc finger protein 660"/>
    <property type="match status" value="1"/>
</dbReference>
<evidence type="ECO:0000313" key="16">
    <source>
        <dbReference type="Ensembl" id="ENSDCDP00010005919.1"/>
    </source>
</evidence>
<dbReference type="GeneTree" id="ENSGT01150000286934"/>
<evidence type="ECO:0000256" key="11">
    <source>
        <dbReference type="ARBA" id="ARBA00023125"/>
    </source>
</evidence>
<evidence type="ECO:0000259" key="15">
    <source>
        <dbReference type="PROSITE" id="PS50157"/>
    </source>
</evidence>
<feature type="domain" description="C2H2-type" evidence="15">
    <location>
        <begin position="157"/>
        <end position="184"/>
    </location>
</feature>
<dbReference type="FunFam" id="3.30.160.60:FF:001792">
    <property type="entry name" value="Zinc finger and BTB domain-containing 40"/>
    <property type="match status" value="1"/>
</dbReference>
<dbReference type="InterPro" id="IPR036236">
    <property type="entry name" value="Znf_C2H2_sf"/>
</dbReference>
<evidence type="ECO:0000313" key="17">
    <source>
        <dbReference type="Proteomes" id="UP000694580"/>
    </source>
</evidence>
<evidence type="ECO:0000256" key="5">
    <source>
        <dbReference type="ARBA" id="ARBA00022723"/>
    </source>
</evidence>
<keyword evidence="9" id="KW-0832">Ubl conjugation</keyword>
<keyword evidence="13" id="KW-0539">Nucleus</keyword>
<keyword evidence="11" id="KW-0238">DNA-binding</keyword>
<dbReference type="PANTHER" id="PTHR23226:SF416">
    <property type="entry name" value="FI01424P"/>
    <property type="match status" value="1"/>
</dbReference>
<evidence type="ECO:0000256" key="13">
    <source>
        <dbReference type="ARBA" id="ARBA00023242"/>
    </source>
</evidence>
<name>A0AAY4AAP9_9TELE</name>
<dbReference type="AlphaFoldDB" id="A0AAY4AAP9"/>
<evidence type="ECO:0000256" key="6">
    <source>
        <dbReference type="ARBA" id="ARBA00022737"/>
    </source>
</evidence>
<keyword evidence="8" id="KW-0862">Zinc</keyword>
<comment type="subcellular location">
    <subcellularLocation>
        <location evidence="2">Nucleus</location>
    </subcellularLocation>
</comment>
<keyword evidence="6" id="KW-0677">Repeat</keyword>
<protein>
    <recommendedName>
        <fullName evidence="15">C2H2-type domain-containing protein</fullName>
    </recommendedName>
</protein>
<keyword evidence="7 14" id="KW-0863">Zinc-finger</keyword>
<dbReference type="SMART" id="SM00355">
    <property type="entry name" value="ZnF_C2H2"/>
    <property type="match status" value="3"/>
</dbReference>
<proteinExistence type="inferred from homology"/>
<accession>A0AAY4AAP9</accession>
<evidence type="ECO:0000256" key="8">
    <source>
        <dbReference type="ARBA" id="ARBA00022833"/>
    </source>
</evidence>
<keyword evidence="4" id="KW-1017">Isopeptide bond</keyword>
<sequence length="246" mass="28627">MDPSLSLLPADLRSVDQSSTHVKPEISVDTITSLNCGKILEPAGIVKEESDDEEYSDQESKFADQRCKEETEEKLHQFNKYDNNIKQVKILETRQRNNETHYQCEECGKSFTRASNFKSHKRTHTGEKPYQCGQCGKSFSYVSLLKRHKRTHIANIYQCTLCSKCFRTLDQLNHHQHVHTEEKAVKCSEKKLKKSDIITPVNLVETLEVTVKNEKQDLDDVIHSGEYRKWVSFCKYLFLINKHNFL</sequence>
<comment type="function">
    <text evidence="1">May be involved in transcriptional regulation.</text>
</comment>
<comment type="similarity">
    <text evidence="3">Belongs to the krueppel C2H2-type zinc-finger protein family.</text>
</comment>
<feature type="domain" description="C2H2-type" evidence="15">
    <location>
        <begin position="102"/>
        <end position="129"/>
    </location>
</feature>
<evidence type="ECO:0000256" key="2">
    <source>
        <dbReference type="ARBA" id="ARBA00004123"/>
    </source>
</evidence>
<dbReference type="Pfam" id="PF00096">
    <property type="entry name" value="zf-C2H2"/>
    <property type="match status" value="3"/>
</dbReference>
<reference evidence="16" key="2">
    <citation type="submission" date="2025-08" db="UniProtKB">
        <authorList>
            <consortium name="Ensembl"/>
        </authorList>
    </citation>
    <scope>IDENTIFICATION</scope>
</reference>
<organism evidence="16 17">
    <name type="scientific">Denticeps clupeoides</name>
    <name type="common">denticle herring</name>
    <dbReference type="NCBI Taxonomy" id="299321"/>
    <lineage>
        <taxon>Eukaryota</taxon>
        <taxon>Metazoa</taxon>
        <taxon>Chordata</taxon>
        <taxon>Craniata</taxon>
        <taxon>Vertebrata</taxon>
        <taxon>Euteleostomi</taxon>
        <taxon>Actinopterygii</taxon>
        <taxon>Neopterygii</taxon>
        <taxon>Teleostei</taxon>
        <taxon>Clupei</taxon>
        <taxon>Clupeiformes</taxon>
        <taxon>Denticipitoidei</taxon>
        <taxon>Denticipitidae</taxon>
        <taxon>Denticeps</taxon>
    </lineage>
</organism>
<dbReference type="PROSITE" id="PS00028">
    <property type="entry name" value="ZINC_FINGER_C2H2_1"/>
    <property type="match status" value="3"/>
</dbReference>
<dbReference type="PROSITE" id="PS50157">
    <property type="entry name" value="ZINC_FINGER_C2H2_2"/>
    <property type="match status" value="3"/>
</dbReference>
<keyword evidence="12" id="KW-0804">Transcription</keyword>
<dbReference type="Ensembl" id="ENSDCDT00010006128.1">
    <property type="protein sequence ID" value="ENSDCDP00010005919.1"/>
    <property type="gene ID" value="ENSDCDG00010002592.1"/>
</dbReference>
<evidence type="ECO:0000256" key="4">
    <source>
        <dbReference type="ARBA" id="ARBA00022499"/>
    </source>
</evidence>
<dbReference type="Proteomes" id="UP000694580">
    <property type="component" value="Chromosome 3"/>
</dbReference>
<dbReference type="GO" id="GO:0008270">
    <property type="term" value="F:zinc ion binding"/>
    <property type="evidence" value="ECO:0007669"/>
    <property type="project" value="UniProtKB-KW"/>
</dbReference>
<dbReference type="SUPFAM" id="SSF57667">
    <property type="entry name" value="beta-beta-alpha zinc fingers"/>
    <property type="match status" value="2"/>
</dbReference>
<keyword evidence="10" id="KW-0805">Transcription regulation</keyword>
<feature type="domain" description="C2H2-type" evidence="15">
    <location>
        <begin position="130"/>
        <end position="152"/>
    </location>
</feature>
<dbReference type="GO" id="GO:0000981">
    <property type="term" value="F:DNA-binding transcription factor activity, RNA polymerase II-specific"/>
    <property type="evidence" value="ECO:0007669"/>
    <property type="project" value="TreeGrafter"/>
</dbReference>
<evidence type="ECO:0000256" key="10">
    <source>
        <dbReference type="ARBA" id="ARBA00023015"/>
    </source>
</evidence>
<dbReference type="InterPro" id="IPR013087">
    <property type="entry name" value="Znf_C2H2_type"/>
</dbReference>
<evidence type="ECO:0000256" key="1">
    <source>
        <dbReference type="ARBA" id="ARBA00003767"/>
    </source>
</evidence>
<evidence type="ECO:0000256" key="14">
    <source>
        <dbReference type="PROSITE-ProRule" id="PRU00042"/>
    </source>
</evidence>
<evidence type="ECO:0000256" key="12">
    <source>
        <dbReference type="ARBA" id="ARBA00023163"/>
    </source>
</evidence>
<evidence type="ECO:0000256" key="7">
    <source>
        <dbReference type="ARBA" id="ARBA00022771"/>
    </source>
</evidence>
<dbReference type="GO" id="GO:0005634">
    <property type="term" value="C:nucleus"/>
    <property type="evidence" value="ECO:0007669"/>
    <property type="project" value="UniProtKB-SubCell"/>
</dbReference>
<keyword evidence="17" id="KW-1185">Reference proteome</keyword>
<dbReference type="PANTHER" id="PTHR23226">
    <property type="entry name" value="ZINC FINGER AND SCAN DOMAIN-CONTAINING"/>
    <property type="match status" value="1"/>
</dbReference>
<dbReference type="Gene3D" id="3.30.160.60">
    <property type="entry name" value="Classic Zinc Finger"/>
    <property type="match status" value="3"/>
</dbReference>
<reference evidence="16 17" key="1">
    <citation type="submission" date="2020-06" db="EMBL/GenBank/DDBJ databases">
        <authorList>
            <consortium name="Wellcome Sanger Institute Data Sharing"/>
        </authorList>
    </citation>
    <scope>NUCLEOTIDE SEQUENCE [LARGE SCALE GENOMIC DNA]</scope>
</reference>
<dbReference type="GO" id="GO:0000978">
    <property type="term" value="F:RNA polymerase II cis-regulatory region sequence-specific DNA binding"/>
    <property type="evidence" value="ECO:0007669"/>
    <property type="project" value="TreeGrafter"/>
</dbReference>
<evidence type="ECO:0000256" key="3">
    <source>
        <dbReference type="ARBA" id="ARBA00006991"/>
    </source>
</evidence>
<reference evidence="16" key="3">
    <citation type="submission" date="2025-09" db="UniProtKB">
        <authorList>
            <consortium name="Ensembl"/>
        </authorList>
    </citation>
    <scope>IDENTIFICATION</scope>
</reference>
<evidence type="ECO:0000256" key="9">
    <source>
        <dbReference type="ARBA" id="ARBA00022843"/>
    </source>
</evidence>
<keyword evidence="5" id="KW-0479">Metal-binding</keyword>